<feature type="region of interest" description="Disordered" evidence="2">
    <location>
        <begin position="1337"/>
        <end position="1372"/>
    </location>
</feature>
<dbReference type="PANTHER" id="PTHR48050:SF13">
    <property type="entry name" value="STEROL 3-BETA-GLUCOSYLTRANSFERASE UGT80A2"/>
    <property type="match status" value="1"/>
</dbReference>
<feature type="compositionally biased region" description="Basic residues" evidence="2">
    <location>
        <begin position="1084"/>
        <end position="1093"/>
    </location>
</feature>
<dbReference type="GO" id="GO:0016906">
    <property type="term" value="F:sterol 3-beta-glucosyltransferase activity"/>
    <property type="evidence" value="ECO:0007669"/>
    <property type="project" value="UniProtKB-ARBA"/>
</dbReference>
<feature type="compositionally biased region" description="Polar residues" evidence="2">
    <location>
        <begin position="1102"/>
        <end position="1126"/>
    </location>
</feature>
<dbReference type="Pfam" id="PF06722">
    <property type="entry name" value="EryCIII-like_C"/>
    <property type="match status" value="1"/>
</dbReference>
<proteinExistence type="predicted"/>
<name>A0A6A6QQ00_9PEZI</name>
<dbReference type="FunFam" id="3.40.50.2000:FF:000100">
    <property type="entry name" value="Glycosyltransferase family 1 protein"/>
    <property type="match status" value="1"/>
</dbReference>
<feature type="domain" description="Erythromycin biosynthesis protein CIII-like C-terminal" evidence="4">
    <location>
        <begin position="512"/>
        <end position="619"/>
    </location>
</feature>
<sequence>MSSSNDPPAYQDAPPSNALPPGLVEQAALAMDTANADRGNRETDQRQGEASDQPKAEYSAYTGSYRPGADGPADATIAVPTAVPNGETHDPNDVPPPAYSETYGHIEDDNSEIGTNATVAADGRVNIRINQKSRRLSQLLVPTLHSLAQADAGPALPPGYIPESLGGAPGQEPPPPLNVVIHVVGSRGDVQPFVALGKVLKETYNHRVRLATHPTFKDFVTENGLEFFNIGGDPAELMAFMVKNPGLMPGFDTLRSGDIGKRRKGIADIIKGCWRSCIETGDGFGVESVKQTVEEWMGCPDDESEEAQHRPFVADAIIANPPSFAHVHCAEKLGVPLHMMFTMPWSPTQAFPHPLANIQSSNADASLSNFMSYTLVDMMTWQGLGDLINRFRKESLGLEPVSLMWAPGMLARLKIPYTYCWSPALIPKPRDWGNHISISGFFFLSLASNYHPEPELAAFLAAGPAPVYIGFGSIVVDDPNAMTKLIFDAVKKTGQRALVSKGWGGLGADELGIPDGVFMLGNVPHDWLFQHVSCVVHHGGAGTTAAGIACGKPTVVVPFFGDQPFWGAMVAKAGAGPLPTPYKELTADKLAESIEEALKPTSLERAKELSQKISKEKGSDTGAQSFHQMLKVDELRCTVWPQKAAVWRVKRTSVRLSAMTATVLAQEGELNFGELKLYRPREYETDDGPWDPITGGATAIIGTASTMMMGVADFPTETLKLLNIHPDARKKSKNTESEGASNNGASNNGASSSGSSTIRTGRSSTSRTDSIASPSSSTTALPGSETPLTEVSAQDIPPTSPNRSGAMSPVSRNRFMKEAMRTQTQVSRPSSPSRPWCPICRKGSCNHIRHQRSTSQSESESTAAKPVSLWEENSSKFITPESAINTGKGITRILGAGFKSPMDFSMNVAKGFHNAPRLYGQEVRKVDKVTDLQSGLKTAAKEFGIGFYEGMAGLVKDPYQGAKKEGGAGFIKGVGRGIAGVPLKVMAGVWAVPGYTFKGIYQELQKEKGATVQNYIIAARMAQGYDEAGLLSAKERADILARWRCIKINVKRKKNPGEEQLESLQAMLKEQREKRHARWEHARNAHLNKKKRGGNPYPATGSDASSFSDLSLVTSQESNPSISRASTEMARGGQVGSSQPLTHAATFPQPHTLHDPEDHDAADAADLEEAIRLSVAETSKGNPEEDALLERAIRASAAELQRPPVDGEDEEAALQRAMVASLKEASASGATEEEKRVLARVLRQSLSETRSKLPGSDSEWDSDVLTEDEEDVRRAVDRSKAAADAVGGAEGKGEDHVDDDESLKKALEASRLEDEQQKTTLEKQRTEEEIVMEYVKKQSLAEEEHRLKMLGRKDGEEVKGESSGSGAGAGGA</sequence>
<reference evidence="5" key="1">
    <citation type="journal article" date="2020" name="Stud. Mycol.">
        <title>101 Dothideomycetes genomes: a test case for predicting lifestyles and emergence of pathogens.</title>
        <authorList>
            <person name="Haridas S."/>
            <person name="Albert R."/>
            <person name="Binder M."/>
            <person name="Bloem J."/>
            <person name="Labutti K."/>
            <person name="Salamov A."/>
            <person name="Andreopoulos B."/>
            <person name="Baker S."/>
            <person name="Barry K."/>
            <person name="Bills G."/>
            <person name="Bluhm B."/>
            <person name="Cannon C."/>
            <person name="Castanera R."/>
            <person name="Culley D."/>
            <person name="Daum C."/>
            <person name="Ezra D."/>
            <person name="Gonzalez J."/>
            <person name="Henrissat B."/>
            <person name="Kuo A."/>
            <person name="Liang C."/>
            <person name="Lipzen A."/>
            <person name="Lutzoni F."/>
            <person name="Magnuson J."/>
            <person name="Mondo S."/>
            <person name="Nolan M."/>
            <person name="Ohm R."/>
            <person name="Pangilinan J."/>
            <person name="Park H.-J."/>
            <person name="Ramirez L."/>
            <person name="Alfaro M."/>
            <person name="Sun H."/>
            <person name="Tritt A."/>
            <person name="Yoshinaga Y."/>
            <person name="Zwiers L.-H."/>
            <person name="Turgeon B."/>
            <person name="Goodwin S."/>
            <person name="Spatafora J."/>
            <person name="Crous P."/>
            <person name="Grigoriev I."/>
        </authorList>
    </citation>
    <scope>NUCLEOTIDE SEQUENCE</scope>
    <source>
        <strain evidence="5">CBS 269.34</strain>
    </source>
</reference>
<dbReference type="SMART" id="SM00726">
    <property type="entry name" value="UIM"/>
    <property type="match status" value="7"/>
</dbReference>
<evidence type="ECO:0000256" key="1">
    <source>
        <dbReference type="ARBA" id="ARBA00022679"/>
    </source>
</evidence>
<organism evidence="5 6">
    <name type="scientific">Lophium mytilinum</name>
    <dbReference type="NCBI Taxonomy" id="390894"/>
    <lineage>
        <taxon>Eukaryota</taxon>
        <taxon>Fungi</taxon>
        <taxon>Dikarya</taxon>
        <taxon>Ascomycota</taxon>
        <taxon>Pezizomycotina</taxon>
        <taxon>Dothideomycetes</taxon>
        <taxon>Pleosporomycetidae</taxon>
        <taxon>Mytilinidiales</taxon>
        <taxon>Mytilinidiaceae</taxon>
        <taxon>Lophium</taxon>
    </lineage>
</organism>
<dbReference type="EMBL" id="MU004191">
    <property type="protein sequence ID" value="KAF2493803.1"/>
    <property type="molecule type" value="Genomic_DNA"/>
</dbReference>
<feature type="region of interest" description="Disordered" evidence="2">
    <location>
        <begin position="1"/>
        <end position="71"/>
    </location>
</feature>
<dbReference type="Pfam" id="PF03033">
    <property type="entry name" value="Glyco_transf_28"/>
    <property type="match status" value="1"/>
</dbReference>
<accession>A0A6A6QQ00</accession>
<evidence type="ECO:0000313" key="6">
    <source>
        <dbReference type="Proteomes" id="UP000799750"/>
    </source>
</evidence>
<dbReference type="Gene3D" id="3.40.50.2000">
    <property type="entry name" value="Glycogen Phosphorylase B"/>
    <property type="match status" value="2"/>
</dbReference>
<dbReference type="SUPFAM" id="SSF53756">
    <property type="entry name" value="UDP-Glycosyltransferase/glycogen phosphorylase"/>
    <property type="match status" value="1"/>
</dbReference>
<feature type="region of interest" description="Disordered" evidence="2">
    <location>
        <begin position="1245"/>
        <end position="1325"/>
    </location>
</feature>
<feature type="compositionally biased region" description="Basic and acidic residues" evidence="2">
    <location>
        <begin position="1072"/>
        <end position="1083"/>
    </location>
</feature>
<feature type="compositionally biased region" description="Low complexity" evidence="2">
    <location>
        <begin position="739"/>
        <end position="768"/>
    </location>
</feature>
<dbReference type="InterPro" id="IPR002213">
    <property type="entry name" value="UDP_glucos_trans"/>
</dbReference>
<feature type="compositionally biased region" description="Basic and acidic residues" evidence="2">
    <location>
        <begin position="38"/>
        <end position="55"/>
    </location>
</feature>
<feature type="compositionally biased region" description="Basic and acidic residues" evidence="2">
    <location>
        <begin position="1302"/>
        <end position="1325"/>
    </location>
</feature>
<feature type="compositionally biased region" description="Basic and acidic residues" evidence="2">
    <location>
        <begin position="1337"/>
        <end position="1360"/>
    </location>
</feature>
<dbReference type="InterPro" id="IPR003903">
    <property type="entry name" value="UIM_dom"/>
</dbReference>
<feature type="region of interest" description="Disordered" evidence="2">
    <location>
        <begin position="1072"/>
        <end position="1158"/>
    </location>
</feature>
<dbReference type="InterPro" id="IPR010610">
    <property type="entry name" value="EryCIII-like_C"/>
</dbReference>
<feature type="compositionally biased region" description="Polar residues" evidence="2">
    <location>
        <begin position="769"/>
        <end position="792"/>
    </location>
</feature>
<evidence type="ECO:0000259" key="4">
    <source>
        <dbReference type="Pfam" id="PF06722"/>
    </source>
</evidence>
<dbReference type="CDD" id="cd03784">
    <property type="entry name" value="GT1_Gtf-like"/>
    <property type="match status" value="1"/>
</dbReference>
<evidence type="ECO:0000259" key="3">
    <source>
        <dbReference type="Pfam" id="PF03033"/>
    </source>
</evidence>
<keyword evidence="1 5" id="KW-0808">Transferase</keyword>
<dbReference type="PROSITE" id="PS50330">
    <property type="entry name" value="UIM"/>
    <property type="match status" value="1"/>
</dbReference>
<protein>
    <submittedName>
        <fullName evidence="5">UDP-Glycosyltransferase/glycogen phosphorylase</fullName>
    </submittedName>
</protein>
<keyword evidence="6" id="KW-1185">Reference proteome</keyword>
<evidence type="ECO:0000313" key="5">
    <source>
        <dbReference type="EMBL" id="KAF2493803.1"/>
    </source>
</evidence>
<feature type="compositionally biased region" description="Gly residues" evidence="2">
    <location>
        <begin position="1363"/>
        <end position="1372"/>
    </location>
</feature>
<feature type="compositionally biased region" description="Basic and acidic residues" evidence="2">
    <location>
        <begin position="1271"/>
        <end position="1281"/>
    </location>
</feature>
<gene>
    <name evidence="5" type="ORF">BU16DRAFT_488526</name>
</gene>
<feature type="domain" description="Glycosyltransferase family 28 N-terminal" evidence="3">
    <location>
        <begin position="179"/>
        <end position="243"/>
    </location>
</feature>
<dbReference type="FunFam" id="3.40.50.2000:FF:000009">
    <property type="entry name" value="Sterol 3-beta-glucosyltransferase UGT80A2"/>
    <property type="match status" value="1"/>
</dbReference>
<dbReference type="InterPro" id="IPR004276">
    <property type="entry name" value="GlycoTrans_28_N"/>
</dbReference>
<dbReference type="OrthoDB" id="5835829at2759"/>
<evidence type="ECO:0000256" key="2">
    <source>
        <dbReference type="SAM" id="MobiDB-lite"/>
    </source>
</evidence>
<dbReference type="Proteomes" id="UP000799750">
    <property type="component" value="Unassembled WGS sequence"/>
</dbReference>
<dbReference type="GO" id="GO:0005975">
    <property type="term" value="P:carbohydrate metabolic process"/>
    <property type="evidence" value="ECO:0007669"/>
    <property type="project" value="InterPro"/>
</dbReference>
<feature type="compositionally biased region" description="Acidic residues" evidence="2">
    <location>
        <begin position="1258"/>
        <end position="1270"/>
    </location>
</feature>
<dbReference type="InterPro" id="IPR050426">
    <property type="entry name" value="Glycosyltransferase_28"/>
</dbReference>
<feature type="region of interest" description="Disordered" evidence="2">
    <location>
        <begin position="729"/>
        <end position="809"/>
    </location>
</feature>
<dbReference type="PANTHER" id="PTHR48050">
    <property type="entry name" value="STEROL 3-BETA-GLUCOSYLTRANSFERASE"/>
    <property type="match status" value="1"/>
</dbReference>